<comment type="similarity">
    <text evidence="1">Belongs to the HpcH/HpaI aldolase family.</text>
</comment>
<dbReference type="RefSeq" id="WP_272780349.1">
    <property type="nucleotide sequence ID" value="NZ_JAQQLI010000077.1"/>
</dbReference>
<comment type="caution">
    <text evidence="5">The sequence shown here is derived from an EMBL/GenBank/DDBJ whole genome shotgun (WGS) entry which is preliminary data.</text>
</comment>
<name>A0ABT5JIH3_RHOTP</name>
<dbReference type="SUPFAM" id="SSF51621">
    <property type="entry name" value="Phosphoenolpyruvate/pyruvate domain"/>
    <property type="match status" value="1"/>
</dbReference>
<reference evidence="5" key="1">
    <citation type="journal article" date="2023" name="Microbiol Resour">
        <title>Genome Sequences of Rhodoplanes serenus and Two Thermotolerant Strains, Rhodoplanes tepidamans and 'Rhodoplanes cryptolactis,' Further Refine the Genus.</title>
        <authorList>
            <person name="Rayyan A.A."/>
            <person name="Kyndt J.A."/>
        </authorList>
    </citation>
    <scope>NUCLEOTIDE SEQUENCE</scope>
    <source>
        <strain evidence="5">DSM 9987</strain>
    </source>
</reference>
<dbReference type="InterPro" id="IPR040442">
    <property type="entry name" value="Pyrv_kinase-like_dom_sf"/>
</dbReference>
<proteinExistence type="inferred from homology"/>
<keyword evidence="2" id="KW-0479">Metal-binding</keyword>
<dbReference type="InterPro" id="IPR015813">
    <property type="entry name" value="Pyrv/PenolPyrv_kinase-like_dom"/>
</dbReference>
<dbReference type="Gene3D" id="3.20.20.60">
    <property type="entry name" value="Phosphoenolpyruvate-binding domains"/>
    <property type="match status" value="1"/>
</dbReference>
<sequence>MTPAAPLPARAPARPHPAAFRTRLAAGERLLGTFIKTPTGHAIEILGGLGFDFAVVDEEHAPFDRAAVDQAVTSARAAGIAALVRVATATPSNLMSVLDCGAVGVLVPHVASAAQARAVAAACRYRGGRRGFSNSPRAGDYGGLAMWAHVDRCDAITTVVAQIEDPEALDEVEAIARVEGIDALFVGRGDLSVAMGATGSEAPEVRAAAERITAAARAAGKPVMVFTGGAADAAAMRAIGATAFVVSSDQGLLRQAAARVLDDFANIG</sequence>
<keyword evidence="6" id="KW-1185">Reference proteome</keyword>
<dbReference type="Proteomes" id="UP001165652">
    <property type="component" value="Unassembled WGS sequence"/>
</dbReference>
<evidence type="ECO:0000256" key="3">
    <source>
        <dbReference type="ARBA" id="ARBA00023239"/>
    </source>
</evidence>
<dbReference type="InterPro" id="IPR050251">
    <property type="entry name" value="HpcH-HpaI_aldolase"/>
</dbReference>
<feature type="domain" description="HpcH/HpaI aldolase/citrate lyase" evidence="4">
    <location>
        <begin position="32"/>
        <end position="255"/>
    </location>
</feature>
<evidence type="ECO:0000259" key="4">
    <source>
        <dbReference type="Pfam" id="PF03328"/>
    </source>
</evidence>
<gene>
    <name evidence="5" type="ORF">PQJ73_27920</name>
</gene>
<organism evidence="5 6">
    <name type="scientific">Rhodoplanes tepidamans</name>
    <name type="common">Rhodoplanes cryptolactis</name>
    <dbReference type="NCBI Taxonomy" id="200616"/>
    <lineage>
        <taxon>Bacteria</taxon>
        <taxon>Pseudomonadati</taxon>
        <taxon>Pseudomonadota</taxon>
        <taxon>Alphaproteobacteria</taxon>
        <taxon>Hyphomicrobiales</taxon>
        <taxon>Nitrobacteraceae</taxon>
        <taxon>Rhodoplanes</taxon>
    </lineage>
</organism>
<evidence type="ECO:0000313" key="5">
    <source>
        <dbReference type="EMBL" id="MDC7789525.1"/>
    </source>
</evidence>
<dbReference type="PANTHER" id="PTHR30502:SF0">
    <property type="entry name" value="PHOSPHOENOLPYRUVATE CARBOXYLASE FAMILY PROTEIN"/>
    <property type="match status" value="1"/>
</dbReference>
<dbReference type="GO" id="GO:0016829">
    <property type="term" value="F:lyase activity"/>
    <property type="evidence" value="ECO:0007669"/>
    <property type="project" value="UniProtKB-KW"/>
</dbReference>
<protein>
    <submittedName>
        <fullName evidence="5">Aldolase/citrate lyase family protein</fullName>
    </submittedName>
</protein>
<dbReference type="EMBL" id="JAQQLI010000077">
    <property type="protein sequence ID" value="MDC7789525.1"/>
    <property type="molecule type" value="Genomic_DNA"/>
</dbReference>
<reference evidence="5" key="2">
    <citation type="submission" date="2023-02" db="EMBL/GenBank/DDBJ databases">
        <authorList>
            <person name="Rayyan A."/>
            <person name="Meyer T."/>
            <person name="Kyndt J.A."/>
        </authorList>
    </citation>
    <scope>NUCLEOTIDE SEQUENCE</scope>
    <source>
        <strain evidence="5">DSM 9987</strain>
    </source>
</reference>
<evidence type="ECO:0000313" key="6">
    <source>
        <dbReference type="Proteomes" id="UP001165652"/>
    </source>
</evidence>
<dbReference type="Pfam" id="PF03328">
    <property type="entry name" value="HpcH_HpaI"/>
    <property type="match status" value="1"/>
</dbReference>
<accession>A0ABT5JIH3</accession>
<dbReference type="InterPro" id="IPR005000">
    <property type="entry name" value="Aldolase/citrate-lyase_domain"/>
</dbReference>
<evidence type="ECO:0000256" key="1">
    <source>
        <dbReference type="ARBA" id="ARBA00005568"/>
    </source>
</evidence>
<evidence type="ECO:0000256" key="2">
    <source>
        <dbReference type="ARBA" id="ARBA00022723"/>
    </source>
</evidence>
<dbReference type="PANTHER" id="PTHR30502">
    <property type="entry name" value="2-KETO-3-DEOXY-L-RHAMNONATE ALDOLASE"/>
    <property type="match status" value="1"/>
</dbReference>
<keyword evidence="3 5" id="KW-0456">Lyase</keyword>